<evidence type="ECO:0000313" key="2">
    <source>
        <dbReference type="EMBL" id="NNU81258.1"/>
    </source>
</evidence>
<feature type="domain" description="MOSC" evidence="1">
    <location>
        <begin position="27"/>
        <end position="183"/>
    </location>
</feature>
<dbReference type="Gene3D" id="2.40.33.20">
    <property type="entry name" value="PK beta-barrel domain-like"/>
    <property type="match status" value="1"/>
</dbReference>
<dbReference type="RefSeq" id="WP_171326051.1">
    <property type="nucleotide sequence ID" value="NZ_JABFBC010000002.1"/>
</dbReference>
<dbReference type="PROSITE" id="PS51340">
    <property type="entry name" value="MOSC"/>
    <property type="match status" value="1"/>
</dbReference>
<dbReference type="EMBL" id="JABFBC010000002">
    <property type="protein sequence ID" value="NNU81258.1"/>
    <property type="molecule type" value="Genomic_DNA"/>
</dbReference>
<organism evidence="2 3">
    <name type="scientific">Halovulum dunhuangense</name>
    <dbReference type="NCBI Taxonomy" id="1505036"/>
    <lineage>
        <taxon>Bacteria</taxon>
        <taxon>Pseudomonadati</taxon>
        <taxon>Pseudomonadota</taxon>
        <taxon>Alphaproteobacteria</taxon>
        <taxon>Rhodobacterales</taxon>
        <taxon>Paracoccaceae</taxon>
        <taxon>Halovulum</taxon>
    </lineage>
</organism>
<dbReference type="SUPFAM" id="SSF50800">
    <property type="entry name" value="PK beta-barrel domain-like"/>
    <property type="match status" value="1"/>
</dbReference>
<dbReference type="PANTHER" id="PTHR36930">
    <property type="entry name" value="METAL-SULFUR CLUSTER BIOSYNTHESIS PROTEINS YUAD-RELATED"/>
    <property type="match status" value="1"/>
</dbReference>
<keyword evidence="3" id="KW-1185">Reference proteome</keyword>
<proteinExistence type="predicted"/>
<dbReference type="GO" id="GO:0003824">
    <property type="term" value="F:catalytic activity"/>
    <property type="evidence" value="ECO:0007669"/>
    <property type="project" value="InterPro"/>
</dbReference>
<sequence length="195" mass="20648">MPMLTPTEITGRIAWLGVVPDRSESLCSEARLVLEASFDGLEGEAHSGLTRRSCSRVTSQYPKGTEIRNARQVSILSVEELDAIAAAMGLPGLKPEWLGANIVIEGIPDLTRIPPSSRLLLSSGTSIAIDMENGPCQHVSRVIEGHHPGKGAGFVPAARGRRGVLGWVERPGALALGDAVRLHVPPLKPYAPLAG</sequence>
<dbReference type="InterPro" id="IPR052716">
    <property type="entry name" value="MOSC_domain"/>
</dbReference>
<comment type="caution">
    <text evidence="2">The sequence shown here is derived from an EMBL/GenBank/DDBJ whole genome shotgun (WGS) entry which is preliminary data.</text>
</comment>
<dbReference type="PANTHER" id="PTHR36930:SF1">
    <property type="entry name" value="MOSC DOMAIN-CONTAINING PROTEIN"/>
    <property type="match status" value="1"/>
</dbReference>
<reference evidence="2 3" key="1">
    <citation type="submission" date="2020-05" db="EMBL/GenBank/DDBJ databases">
        <title>Gimesia benthica sp. nov., a novel planctomycete isolated from a deep-sea water sample of the Northwest Indian Ocean.</title>
        <authorList>
            <person name="Wang J."/>
            <person name="Ruan C."/>
            <person name="Song L."/>
            <person name="Zhu Y."/>
            <person name="Li A."/>
            <person name="Zheng X."/>
            <person name="Wang L."/>
            <person name="Lu Z."/>
            <person name="Huang Y."/>
            <person name="Du W."/>
            <person name="Zhou Y."/>
            <person name="Huang L."/>
            <person name="Dai X."/>
        </authorList>
    </citation>
    <scope>NUCLEOTIDE SEQUENCE [LARGE SCALE GENOMIC DNA]</scope>
    <source>
        <strain evidence="2 3">YYQ-30</strain>
    </source>
</reference>
<dbReference type="Proteomes" id="UP000572377">
    <property type="component" value="Unassembled WGS sequence"/>
</dbReference>
<protein>
    <submittedName>
        <fullName evidence="2">MOSC domain-containing protein</fullName>
    </submittedName>
</protein>
<evidence type="ECO:0000313" key="3">
    <source>
        <dbReference type="Proteomes" id="UP000572377"/>
    </source>
</evidence>
<dbReference type="AlphaFoldDB" id="A0A849L4A6"/>
<dbReference type="InterPro" id="IPR005302">
    <property type="entry name" value="MoCF_Sase_C"/>
</dbReference>
<accession>A0A849L4A6</accession>
<evidence type="ECO:0000259" key="1">
    <source>
        <dbReference type="PROSITE" id="PS51340"/>
    </source>
</evidence>
<dbReference type="InterPro" id="IPR011037">
    <property type="entry name" value="Pyrv_Knase-like_insert_dom_sf"/>
</dbReference>
<gene>
    <name evidence="2" type="ORF">HMH01_12505</name>
</gene>
<dbReference type="GO" id="GO:0030151">
    <property type="term" value="F:molybdenum ion binding"/>
    <property type="evidence" value="ECO:0007669"/>
    <property type="project" value="InterPro"/>
</dbReference>
<name>A0A849L4A6_9RHOB</name>
<dbReference type="Pfam" id="PF03473">
    <property type="entry name" value="MOSC"/>
    <property type="match status" value="1"/>
</dbReference>
<dbReference type="GO" id="GO:0030170">
    <property type="term" value="F:pyridoxal phosphate binding"/>
    <property type="evidence" value="ECO:0007669"/>
    <property type="project" value="InterPro"/>
</dbReference>